<accession>A0A087HF37</accession>
<organism evidence="1 2">
    <name type="scientific">Arabis alpina</name>
    <name type="common">Alpine rock-cress</name>
    <dbReference type="NCBI Taxonomy" id="50452"/>
    <lineage>
        <taxon>Eukaryota</taxon>
        <taxon>Viridiplantae</taxon>
        <taxon>Streptophyta</taxon>
        <taxon>Embryophyta</taxon>
        <taxon>Tracheophyta</taxon>
        <taxon>Spermatophyta</taxon>
        <taxon>Magnoliopsida</taxon>
        <taxon>eudicotyledons</taxon>
        <taxon>Gunneridae</taxon>
        <taxon>Pentapetalae</taxon>
        <taxon>rosids</taxon>
        <taxon>malvids</taxon>
        <taxon>Brassicales</taxon>
        <taxon>Brassicaceae</taxon>
        <taxon>Arabideae</taxon>
        <taxon>Arabis</taxon>
    </lineage>
</organism>
<gene>
    <name evidence="1" type="ordered locus">AALP_Aa2g034900</name>
</gene>
<evidence type="ECO:0000313" key="1">
    <source>
        <dbReference type="EMBL" id="KFK40739.1"/>
    </source>
</evidence>
<protein>
    <submittedName>
        <fullName evidence="1">Uncharacterized protein</fullName>
    </submittedName>
</protein>
<keyword evidence="2" id="KW-1185">Reference proteome</keyword>
<dbReference type="EMBL" id="CM002870">
    <property type="protein sequence ID" value="KFK40739.1"/>
    <property type="molecule type" value="Genomic_DNA"/>
</dbReference>
<dbReference type="Proteomes" id="UP000029120">
    <property type="component" value="Chromosome 2"/>
</dbReference>
<dbReference type="Gramene" id="KFK40739">
    <property type="protein sequence ID" value="KFK40739"/>
    <property type="gene ID" value="AALP_AA2G034900"/>
</dbReference>
<sequence length="42" mass="4875">MDVEGEERSDLEVDEHDSMDDLIRDRFRLNAISIAEAEVLKI</sequence>
<reference evidence="2" key="1">
    <citation type="journal article" date="2015" name="Nat. Plants">
        <title>Genome expansion of Arabis alpina linked with retrotransposition and reduced symmetric DNA methylation.</title>
        <authorList>
            <person name="Willing E.M."/>
            <person name="Rawat V."/>
            <person name="Mandakova T."/>
            <person name="Maumus F."/>
            <person name="James G.V."/>
            <person name="Nordstroem K.J."/>
            <person name="Becker C."/>
            <person name="Warthmann N."/>
            <person name="Chica C."/>
            <person name="Szarzynska B."/>
            <person name="Zytnicki M."/>
            <person name="Albani M.C."/>
            <person name="Kiefer C."/>
            <person name="Bergonzi S."/>
            <person name="Castaings L."/>
            <person name="Mateos J.L."/>
            <person name="Berns M.C."/>
            <person name="Bujdoso N."/>
            <person name="Piofczyk T."/>
            <person name="de Lorenzo L."/>
            <person name="Barrero-Sicilia C."/>
            <person name="Mateos I."/>
            <person name="Piednoel M."/>
            <person name="Hagmann J."/>
            <person name="Chen-Min-Tao R."/>
            <person name="Iglesias-Fernandez R."/>
            <person name="Schuster S.C."/>
            <person name="Alonso-Blanco C."/>
            <person name="Roudier F."/>
            <person name="Carbonero P."/>
            <person name="Paz-Ares J."/>
            <person name="Davis S.J."/>
            <person name="Pecinka A."/>
            <person name="Quesneville H."/>
            <person name="Colot V."/>
            <person name="Lysak M.A."/>
            <person name="Weigel D."/>
            <person name="Coupland G."/>
            <person name="Schneeberger K."/>
        </authorList>
    </citation>
    <scope>NUCLEOTIDE SEQUENCE [LARGE SCALE GENOMIC DNA]</scope>
    <source>
        <strain evidence="2">cv. Pajares</strain>
    </source>
</reference>
<dbReference type="AlphaFoldDB" id="A0A087HF37"/>
<proteinExistence type="predicted"/>
<name>A0A087HF37_ARAAL</name>
<evidence type="ECO:0000313" key="2">
    <source>
        <dbReference type="Proteomes" id="UP000029120"/>
    </source>
</evidence>